<feature type="compositionally biased region" description="Basic and acidic residues" evidence="1">
    <location>
        <begin position="21"/>
        <end position="32"/>
    </location>
</feature>
<evidence type="ECO:0000313" key="3">
    <source>
        <dbReference type="Proteomes" id="UP001550348"/>
    </source>
</evidence>
<accession>A0ABV2VRX7</accession>
<dbReference type="RefSeq" id="WP_355667142.1">
    <property type="nucleotide sequence ID" value="NZ_JBEXRX010000114.1"/>
</dbReference>
<evidence type="ECO:0000256" key="1">
    <source>
        <dbReference type="SAM" id="MobiDB-lite"/>
    </source>
</evidence>
<reference evidence="2 3" key="1">
    <citation type="submission" date="2024-06" db="EMBL/GenBank/DDBJ databases">
        <title>The Natural Products Discovery Center: Release of the First 8490 Sequenced Strains for Exploring Actinobacteria Biosynthetic Diversity.</title>
        <authorList>
            <person name="Kalkreuter E."/>
            <person name="Kautsar S.A."/>
            <person name="Yang D."/>
            <person name="Bader C.D."/>
            <person name="Teijaro C.N."/>
            <person name="Fluegel L."/>
            <person name="Davis C.M."/>
            <person name="Simpson J.R."/>
            <person name="Lauterbach L."/>
            <person name="Steele A.D."/>
            <person name="Gui C."/>
            <person name="Meng S."/>
            <person name="Li G."/>
            <person name="Viehrig K."/>
            <person name="Ye F."/>
            <person name="Su P."/>
            <person name="Kiefer A.F."/>
            <person name="Nichols A."/>
            <person name="Cepeda A.J."/>
            <person name="Yan W."/>
            <person name="Fan B."/>
            <person name="Jiang Y."/>
            <person name="Adhikari A."/>
            <person name="Zheng C.-J."/>
            <person name="Schuster L."/>
            <person name="Cowan T.M."/>
            <person name="Smanski M.J."/>
            <person name="Chevrette M.G."/>
            <person name="De Carvalho L.P.S."/>
            <person name="Shen B."/>
        </authorList>
    </citation>
    <scope>NUCLEOTIDE SEQUENCE [LARGE SCALE GENOMIC DNA]</scope>
    <source>
        <strain evidence="2 3">NPDC006286</strain>
    </source>
</reference>
<dbReference type="Proteomes" id="UP001550348">
    <property type="component" value="Unassembled WGS sequence"/>
</dbReference>
<organism evidence="2 3">
    <name type="scientific">Micromonospora fulviviridis</name>
    <dbReference type="NCBI Taxonomy" id="47860"/>
    <lineage>
        <taxon>Bacteria</taxon>
        <taxon>Bacillati</taxon>
        <taxon>Actinomycetota</taxon>
        <taxon>Actinomycetes</taxon>
        <taxon>Micromonosporales</taxon>
        <taxon>Micromonosporaceae</taxon>
        <taxon>Micromonospora</taxon>
    </lineage>
</organism>
<feature type="region of interest" description="Disordered" evidence="1">
    <location>
        <begin position="1"/>
        <end position="55"/>
    </location>
</feature>
<comment type="caution">
    <text evidence="2">The sequence shown here is derived from an EMBL/GenBank/DDBJ whole genome shotgun (WGS) entry which is preliminary data.</text>
</comment>
<gene>
    <name evidence="2" type="ORF">ABZ071_27360</name>
</gene>
<keyword evidence="3" id="KW-1185">Reference proteome</keyword>
<evidence type="ECO:0000313" key="2">
    <source>
        <dbReference type="EMBL" id="MEU0155557.1"/>
    </source>
</evidence>
<sequence length="137" mass="14899">MSGYRRTRAAERVVGVSAGQSRDDRRRVRDAARSVVGELPAAPKRSESRPQRKRAAFGMRIAAAKTPGQKVSAAASFLASALAELPAARADQVAGHTVEQLKNLAEQLLRRHRHEHHDRRAGHHGPPPPVARTRDGA</sequence>
<protein>
    <submittedName>
        <fullName evidence="2">Uncharacterized protein</fullName>
    </submittedName>
</protein>
<feature type="compositionally biased region" description="Basic residues" evidence="1">
    <location>
        <begin position="110"/>
        <end position="123"/>
    </location>
</feature>
<name>A0ABV2VRX7_9ACTN</name>
<dbReference type="EMBL" id="JBEXRX010000114">
    <property type="protein sequence ID" value="MEU0155557.1"/>
    <property type="molecule type" value="Genomic_DNA"/>
</dbReference>
<feature type="region of interest" description="Disordered" evidence="1">
    <location>
        <begin position="106"/>
        <end position="137"/>
    </location>
</feature>
<proteinExistence type="predicted"/>